<comment type="similarity">
    <text evidence="1 5 7">Belongs to the IPP transferase family.</text>
</comment>
<evidence type="ECO:0000256" key="1">
    <source>
        <dbReference type="ARBA" id="ARBA00005842"/>
    </source>
</evidence>
<evidence type="ECO:0000256" key="4">
    <source>
        <dbReference type="ARBA" id="ARBA00022840"/>
    </source>
</evidence>
<keyword evidence="2 5" id="KW-0808">Transferase</keyword>
<dbReference type="EMBL" id="BACD03000016">
    <property type="protein sequence ID" value="GAO48680.1"/>
    <property type="molecule type" value="Genomic_DNA"/>
</dbReference>
<dbReference type="SUPFAM" id="SSF52540">
    <property type="entry name" value="P-loop containing nucleoside triphosphate hydrolases"/>
    <property type="match status" value="1"/>
</dbReference>
<dbReference type="GO" id="GO:0006400">
    <property type="term" value="P:tRNA modification"/>
    <property type="evidence" value="ECO:0007669"/>
    <property type="project" value="TreeGrafter"/>
</dbReference>
<dbReference type="PANTHER" id="PTHR11088">
    <property type="entry name" value="TRNA DIMETHYLALLYLTRANSFERASE"/>
    <property type="match status" value="1"/>
</dbReference>
<evidence type="ECO:0000313" key="10">
    <source>
        <dbReference type="Proteomes" id="UP000033140"/>
    </source>
</evidence>
<dbReference type="NCBIfam" id="TIGR00174">
    <property type="entry name" value="miaA"/>
    <property type="match status" value="1"/>
</dbReference>
<dbReference type="AlphaFoldDB" id="A0A0E9NGZ3"/>
<evidence type="ECO:0000256" key="5">
    <source>
        <dbReference type="PIRNR" id="PIRNR039110"/>
    </source>
</evidence>
<evidence type="ECO:0000256" key="3">
    <source>
        <dbReference type="ARBA" id="ARBA00022741"/>
    </source>
</evidence>
<sequence>MSSPASDPTTDLDNTMLPRRICAIIGTTGVGKSNLSIALAKALNGECINGDSMQVYSGMPIITNKMPMEEREGVPHHLLGFLGREEEYLVGGFERDARGVVGELEEKGKMPVLVGGTHYYTQSLLFQQSLVSTSTATFTFSEDAASHPHLTDPTVPTSTILSHLRSLDPAMANRWHPNDRRKILNSLRICVRTGRPHTEILKEQHGDSVEMDKKRYEKTLIFWVYSRTEELNQRLDNRVDAMITQGLFEEIRELYDFAQQLAARGREPDCTKGLWQSIGYKEFLPYLSSNPPLNLDEETAELRELRAKCTKTMKASTRRYAKTQIKWIRHKLLAACKSAGIPVYLLDATELNKWNETVRDPAVSIAKSYFAGETVPEPDSLSDLAKDMLVPVQELDMARQPSRWTQKVCELCSEAEAKTVAKTGKDPEEAQVVILGGEEEWKKHINSRGHKLRIKAKSKREHFERWKREKAAAERAAREEGESSEKDESP</sequence>
<proteinExistence type="inferred from homology"/>
<dbReference type="EC" id="2.5.1.75" evidence="5 6"/>
<dbReference type="GO" id="GO:0005524">
    <property type="term" value="F:ATP binding"/>
    <property type="evidence" value="ECO:0007669"/>
    <property type="project" value="UniProtKB-UniRule"/>
</dbReference>
<organism evidence="9 10">
    <name type="scientific">Saitoella complicata (strain BCRC 22490 / CBS 7301 / JCM 7358 / NBRC 10748 / NRRL Y-17804)</name>
    <dbReference type="NCBI Taxonomy" id="698492"/>
    <lineage>
        <taxon>Eukaryota</taxon>
        <taxon>Fungi</taxon>
        <taxon>Dikarya</taxon>
        <taxon>Ascomycota</taxon>
        <taxon>Taphrinomycotina</taxon>
        <taxon>Taphrinomycotina incertae sedis</taxon>
        <taxon>Saitoella</taxon>
    </lineage>
</organism>
<accession>A0A0E9NGZ3</accession>
<dbReference type="GO" id="GO:0052381">
    <property type="term" value="F:tRNA dimethylallyltransferase activity"/>
    <property type="evidence" value="ECO:0007669"/>
    <property type="project" value="UniProtKB-UniRule"/>
</dbReference>
<reference evidence="9 10" key="3">
    <citation type="journal article" date="2015" name="Genome Announc.">
        <title>Draft Genome Sequence of the Archiascomycetous Yeast Saitoella complicata.</title>
        <authorList>
            <person name="Yamauchi K."/>
            <person name="Kondo S."/>
            <person name="Hamamoto M."/>
            <person name="Takahashi Y."/>
            <person name="Ogura Y."/>
            <person name="Hayashi T."/>
            <person name="Nishida H."/>
        </authorList>
    </citation>
    <scope>NUCLEOTIDE SEQUENCE [LARGE SCALE GENOMIC DNA]</scope>
    <source>
        <strain evidence="9 10">NRRL Y-17804</strain>
    </source>
</reference>
<dbReference type="InterPro" id="IPR018022">
    <property type="entry name" value="IPT"/>
</dbReference>
<comment type="catalytic activity">
    <reaction evidence="5 6">
        <text>adenosine(37) in tRNA + dimethylallyl diphosphate = N(6)-dimethylallyladenosine(37) in tRNA + diphosphate</text>
        <dbReference type="Rhea" id="RHEA:26482"/>
        <dbReference type="Rhea" id="RHEA-COMP:10162"/>
        <dbReference type="Rhea" id="RHEA-COMP:10375"/>
        <dbReference type="ChEBI" id="CHEBI:33019"/>
        <dbReference type="ChEBI" id="CHEBI:57623"/>
        <dbReference type="ChEBI" id="CHEBI:74411"/>
        <dbReference type="ChEBI" id="CHEBI:74415"/>
        <dbReference type="EC" id="2.5.1.75"/>
    </reaction>
</comment>
<feature type="region of interest" description="Disordered" evidence="8">
    <location>
        <begin position="459"/>
        <end position="490"/>
    </location>
</feature>
<evidence type="ECO:0000256" key="7">
    <source>
        <dbReference type="RuleBase" id="RU003785"/>
    </source>
</evidence>
<dbReference type="Pfam" id="PF01715">
    <property type="entry name" value="IPPT"/>
    <property type="match status" value="1"/>
</dbReference>
<dbReference type="InterPro" id="IPR039657">
    <property type="entry name" value="Dimethylallyltransferase"/>
</dbReference>
<dbReference type="HAMAP" id="MF_00185">
    <property type="entry name" value="IPP_trans"/>
    <property type="match status" value="1"/>
</dbReference>
<evidence type="ECO:0000256" key="6">
    <source>
        <dbReference type="RuleBase" id="RU003783"/>
    </source>
</evidence>
<dbReference type="PANTHER" id="PTHR11088:SF89">
    <property type="entry name" value="TRNA DIMETHYLALLYLTRANSFERASE"/>
    <property type="match status" value="1"/>
</dbReference>
<dbReference type="PIRSF" id="PIRSF039110">
    <property type="entry name" value="IPP_transferase"/>
    <property type="match status" value="1"/>
</dbReference>
<dbReference type="OMA" id="WGLHLKS"/>
<protein>
    <recommendedName>
        <fullName evidence="5 6">tRNA dimethylallyltransferase</fullName>
        <ecNumber evidence="5 6">2.5.1.75</ecNumber>
    </recommendedName>
</protein>
<name>A0A0E9NGZ3_SAICN</name>
<dbReference type="GO" id="GO:0005739">
    <property type="term" value="C:mitochondrion"/>
    <property type="evidence" value="ECO:0007669"/>
    <property type="project" value="TreeGrafter"/>
</dbReference>
<dbReference type="Gene3D" id="1.10.20.140">
    <property type="match status" value="1"/>
</dbReference>
<keyword evidence="5" id="KW-0963">Cytoplasm</keyword>
<reference evidence="9 10" key="1">
    <citation type="journal article" date="2011" name="J. Gen. Appl. Microbiol.">
        <title>Draft genome sequencing of the enigmatic yeast Saitoella complicata.</title>
        <authorList>
            <person name="Nishida H."/>
            <person name="Hamamoto M."/>
            <person name="Sugiyama J."/>
        </authorList>
    </citation>
    <scope>NUCLEOTIDE SEQUENCE [LARGE SCALE GENOMIC DNA]</scope>
    <source>
        <strain evidence="9 10">NRRL Y-17804</strain>
    </source>
</reference>
<keyword evidence="4 5" id="KW-0067">ATP-binding</keyword>
<comment type="caution">
    <text evidence="9">The sequence shown here is derived from an EMBL/GenBank/DDBJ whole genome shotgun (WGS) entry which is preliminary data.</text>
</comment>
<feature type="compositionally biased region" description="Basic and acidic residues" evidence="8">
    <location>
        <begin position="461"/>
        <end position="490"/>
    </location>
</feature>
<dbReference type="Proteomes" id="UP000033140">
    <property type="component" value="Unassembled WGS sequence"/>
</dbReference>
<reference evidence="9 10" key="2">
    <citation type="journal article" date="2014" name="J. Gen. Appl. Microbiol.">
        <title>The early diverging ascomycetous budding yeast Saitoella complicata has three histone deacetylases belonging to the Clr6, Hos2, and Rpd3 lineages.</title>
        <authorList>
            <person name="Nishida H."/>
            <person name="Matsumoto T."/>
            <person name="Kondo S."/>
            <person name="Hamamoto M."/>
            <person name="Yoshikawa H."/>
        </authorList>
    </citation>
    <scope>NUCLEOTIDE SEQUENCE [LARGE SCALE GENOMIC DNA]</scope>
    <source>
        <strain evidence="9 10">NRRL Y-17804</strain>
    </source>
</reference>
<dbReference type="Gene3D" id="3.30.160.60">
    <property type="entry name" value="Classic Zinc Finger"/>
    <property type="match status" value="1"/>
</dbReference>
<dbReference type="STRING" id="698492.A0A0E9NGZ3"/>
<gene>
    <name evidence="9" type="ORF">G7K_2850-t1</name>
</gene>
<dbReference type="Gene3D" id="3.40.50.300">
    <property type="entry name" value="P-loop containing nucleotide triphosphate hydrolases"/>
    <property type="match status" value="1"/>
</dbReference>
<evidence type="ECO:0000256" key="2">
    <source>
        <dbReference type="ARBA" id="ARBA00022679"/>
    </source>
</evidence>
<keyword evidence="10" id="KW-1185">Reference proteome</keyword>
<comment type="function">
    <text evidence="5">Catalyzes the transfer of a dimethylallyl group onto the adenine at position 37.</text>
</comment>
<evidence type="ECO:0000256" key="8">
    <source>
        <dbReference type="SAM" id="MobiDB-lite"/>
    </source>
</evidence>
<evidence type="ECO:0000313" key="9">
    <source>
        <dbReference type="EMBL" id="GAO48680.1"/>
    </source>
</evidence>
<keyword evidence="3 5" id="KW-0547">Nucleotide-binding</keyword>
<dbReference type="InterPro" id="IPR027417">
    <property type="entry name" value="P-loop_NTPase"/>
</dbReference>
<keyword evidence="5 6" id="KW-0819">tRNA processing</keyword>
<dbReference type="InterPro" id="IPR030666">
    <property type="entry name" value="IPP_transferase_euk"/>
</dbReference>